<dbReference type="GO" id="GO:0005886">
    <property type="term" value="C:plasma membrane"/>
    <property type="evidence" value="ECO:0007669"/>
    <property type="project" value="UniProtKB-SubCell"/>
</dbReference>
<dbReference type="PRINTS" id="PR01853">
    <property type="entry name" value="YAJCTRNLCASE"/>
</dbReference>
<evidence type="ECO:0000256" key="2">
    <source>
        <dbReference type="ARBA" id="ARBA00006742"/>
    </source>
</evidence>
<sequence length="124" mass="13497">MHHHHVVFEESRVLISNAYAQAAAPAGPLDGLIGLLPIVFMFIVLWFVMIRPQMRKAKEQQKMIAELVKGDEVLTQGGIAGRISRLGENYLGLEVAEGKDGPIEITVQKSAVAALLPKGSLKNL</sequence>
<organism evidence="11">
    <name type="scientific">uncultured bacterium UPO42</name>
    <dbReference type="NCBI Taxonomy" id="1776967"/>
    <lineage>
        <taxon>Bacteria</taxon>
        <taxon>environmental samples</taxon>
    </lineage>
</organism>
<comment type="similarity">
    <text evidence="2">Belongs to the YajC family.</text>
</comment>
<evidence type="ECO:0000256" key="4">
    <source>
        <dbReference type="ARBA" id="ARBA00022475"/>
    </source>
</evidence>
<keyword evidence="6" id="KW-0653">Protein transport</keyword>
<keyword evidence="8" id="KW-0811">Translocation</keyword>
<evidence type="ECO:0000256" key="6">
    <source>
        <dbReference type="ARBA" id="ARBA00022927"/>
    </source>
</evidence>
<keyword evidence="7 10" id="KW-1133">Transmembrane helix</keyword>
<name>A0A126SXW2_9BACT</name>
<dbReference type="AlphaFoldDB" id="A0A126SXW2"/>
<keyword evidence="3" id="KW-0813">Transport</keyword>
<evidence type="ECO:0000256" key="3">
    <source>
        <dbReference type="ARBA" id="ARBA00022448"/>
    </source>
</evidence>
<reference evidence="11" key="1">
    <citation type="journal article" date="2016" name="Appl. Environ. Microbiol.">
        <title>Functional Metagenomics of a Biostimulated Petroleum-Contaminated Soil Reveals an Extraordinary Diversity of Extradiol Dioxygenases.</title>
        <authorList>
            <person name="Terron-Gonzalez L."/>
            <person name="Martin-Cabello G."/>
            <person name="Ferrer M."/>
            <person name="Santero E."/>
        </authorList>
    </citation>
    <scope>NUCLEOTIDE SEQUENCE</scope>
</reference>
<evidence type="ECO:0000256" key="5">
    <source>
        <dbReference type="ARBA" id="ARBA00022692"/>
    </source>
</evidence>
<dbReference type="PANTHER" id="PTHR33909">
    <property type="entry name" value="SEC TRANSLOCON ACCESSORY COMPLEX SUBUNIT YAJC"/>
    <property type="match status" value="1"/>
</dbReference>
<dbReference type="SMART" id="SM01323">
    <property type="entry name" value="YajC"/>
    <property type="match status" value="1"/>
</dbReference>
<evidence type="ECO:0000313" key="11">
    <source>
        <dbReference type="EMBL" id="AMK59138.1"/>
    </source>
</evidence>
<evidence type="ECO:0000256" key="8">
    <source>
        <dbReference type="ARBA" id="ARBA00023010"/>
    </source>
</evidence>
<evidence type="ECO:0000256" key="1">
    <source>
        <dbReference type="ARBA" id="ARBA00004162"/>
    </source>
</evidence>
<evidence type="ECO:0000256" key="10">
    <source>
        <dbReference type="SAM" id="Phobius"/>
    </source>
</evidence>
<proteinExistence type="inferred from homology"/>
<protein>
    <submittedName>
        <fullName evidence="11">Putative secreted protein</fullName>
    </submittedName>
</protein>
<dbReference type="GO" id="GO:0015031">
    <property type="term" value="P:protein transport"/>
    <property type="evidence" value="ECO:0007669"/>
    <property type="project" value="UniProtKB-KW"/>
</dbReference>
<dbReference type="EMBL" id="KU144970">
    <property type="protein sequence ID" value="AMK59138.1"/>
    <property type="molecule type" value="Genomic_DNA"/>
</dbReference>
<evidence type="ECO:0000256" key="9">
    <source>
        <dbReference type="ARBA" id="ARBA00023136"/>
    </source>
</evidence>
<keyword evidence="5 10" id="KW-0812">Transmembrane</keyword>
<evidence type="ECO:0000256" key="7">
    <source>
        <dbReference type="ARBA" id="ARBA00022989"/>
    </source>
</evidence>
<comment type="subcellular location">
    <subcellularLocation>
        <location evidence="1">Cell membrane</location>
        <topology evidence="1">Single-pass membrane protein</topology>
    </subcellularLocation>
</comment>
<dbReference type="PANTHER" id="PTHR33909:SF1">
    <property type="entry name" value="SEC TRANSLOCON ACCESSORY COMPLEX SUBUNIT YAJC"/>
    <property type="match status" value="1"/>
</dbReference>
<keyword evidence="4" id="KW-1003">Cell membrane</keyword>
<feature type="transmembrane region" description="Helical" evidence="10">
    <location>
        <begin position="32"/>
        <end position="50"/>
    </location>
</feature>
<dbReference type="InterPro" id="IPR003849">
    <property type="entry name" value="Preprotein_translocase_YajC"/>
</dbReference>
<dbReference type="Pfam" id="PF02699">
    <property type="entry name" value="YajC"/>
    <property type="match status" value="1"/>
</dbReference>
<dbReference type="NCBIfam" id="TIGR00739">
    <property type="entry name" value="yajC"/>
    <property type="match status" value="1"/>
</dbReference>
<accession>A0A126SXW2</accession>
<keyword evidence="9 10" id="KW-0472">Membrane</keyword>